<protein>
    <recommendedName>
        <fullName evidence="4">Large ribosomal subunit protein bL27</fullName>
    </recommendedName>
    <alternativeName>
        <fullName evidence="5">50S ribosomal protein L27</fullName>
    </alternativeName>
</protein>
<accession>A0A1W9NYH7</accession>
<comment type="similarity">
    <text evidence="1">Belongs to the bacterial ribosomal protein bL27 family.</text>
</comment>
<evidence type="ECO:0000256" key="3">
    <source>
        <dbReference type="ARBA" id="ARBA00023274"/>
    </source>
</evidence>
<evidence type="ECO:0000256" key="6">
    <source>
        <dbReference type="SAM" id="MobiDB-lite"/>
    </source>
</evidence>
<evidence type="ECO:0000313" key="8">
    <source>
        <dbReference type="Proteomes" id="UP000192520"/>
    </source>
</evidence>
<dbReference type="AlphaFoldDB" id="A0A1W9NYH7"/>
<dbReference type="PROSITE" id="PS00831">
    <property type="entry name" value="RIBOSOMAL_L27"/>
    <property type="match status" value="1"/>
</dbReference>
<evidence type="ECO:0000256" key="5">
    <source>
        <dbReference type="ARBA" id="ARBA00035477"/>
    </source>
</evidence>
<dbReference type="Proteomes" id="UP000192520">
    <property type="component" value="Unassembled WGS sequence"/>
</dbReference>
<dbReference type="InterPro" id="IPR018261">
    <property type="entry name" value="Ribosomal_bL27_CS"/>
</dbReference>
<keyword evidence="3" id="KW-0687">Ribonucleoprotein</keyword>
<gene>
    <name evidence="7" type="ORF">B5M47_01780</name>
</gene>
<organism evidence="7 8">
    <name type="scientific">candidate division CPR3 bacterium 4484_211</name>
    <dbReference type="NCBI Taxonomy" id="1968527"/>
    <lineage>
        <taxon>Bacteria</taxon>
        <taxon>Bacteria division CPR3</taxon>
    </lineage>
</organism>
<feature type="region of interest" description="Disordered" evidence="6">
    <location>
        <begin position="1"/>
        <end position="25"/>
    </location>
</feature>
<evidence type="ECO:0000256" key="4">
    <source>
        <dbReference type="ARBA" id="ARBA00035175"/>
    </source>
</evidence>
<dbReference type="PANTHER" id="PTHR15893:SF0">
    <property type="entry name" value="LARGE RIBOSOMAL SUBUNIT PROTEIN BL27M"/>
    <property type="match status" value="1"/>
</dbReference>
<dbReference type="EMBL" id="MZGJ01000007">
    <property type="protein sequence ID" value="OQX51149.1"/>
    <property type="molecule type" value="Genomic_DNA"/>
</dbReference>
<evidence type="ECO:0000313" key="7">
    <source>
        <dbReference type="EMBL" id="OQX51149.1"/>
    </source>
</evidence>
<dbReference type="FunFam" id="2.40.50.100:FF:000020">
    <property type="entry name" value="50S ribosomal protein L27"/>
    <property type="match status" value="1"/>
</dbReference>
<dbReference type="Pfam" id="PF01016">
    <property type="entry name" value="Ribosomal_L27"/>
    <property type="match status" value="1"/>
</dbReference>
<feature type="compositionally biased region" description="Basic residues" evidence="6">
    <location>
        <begin position="13"/>
        <end position="24"/>
    </location>
</feature>
<reference evidence="8" key="1">
    <citation type="submission" date="2017-03" db="EMBL/GenBank/DDBJ databases">
        <title>Novel pathways for hydrocarbon cycling and metabolic interdependencies in hydrothermal sediment communities.</title>
        <authorList>
            <person name="Dombrowski N."/>
            <person name="Seitz K."/>
            <person name="Teske A."/>
            <person name="Baker B."/>
        </authorList>
    </citation>
    <scope>NUCLEOTIDE SEQUENCE [LARGE SCALE GENOMIC DNA]</scope>
</reference>
<evidence type="ECO:0000256" key="2">
    <source>
        <dbReference type="ARBA" id="ARBA00022980"/>
    </source>
</evidence>
<dbReference type="GO" id="GO:0003735">
    <property type="term" value="F:structural constituent of ribosome"/>
    <property type="evidence" value="ECO:0007669"/>
    <property type="project" value="InterPro"/>
</dbReference>
<dbReference type="PRINTS" id="PR00063">
    <property type="entry name" value="RIBOSOMALL27"/>
</dbReference>
<dbReference type="PANTHER" id="PTHR15893">
    <property type="entry name" value="RIBOSOMAL PROTEIN L27"/>
    <property type="match status" value="1"/>
</dbReference>
<evidence type="ECO:0000256" key="1">
    <source>
        <dbReference type="ARBA" id="ARBA00010797"/>
    </source>
</evidence>
<dbReference type="SUPFAM" id="SSF110324">
    <property type="entry name" value="Ribosomal L27 protein-like"/>
    <property type="match status" value="1"/>
</dbReference>
<keyword evidence="2 7" id="KW-0689">Ribosomal protein</keyword>
<name>A0A1W9NYH7_UNCC3</name>
<sequence length="84" mass="9222">MAKKKAVGAAARQQKRRPGRRLGLKKADGQVVAAGNILVRQRGSKFHPGENVGMGRDFTLFALKRGVMKFSRLKGRKYVNVVTG</sequence>
<dbReference type="GO" id="GO:0022625">
    <property type="term" value="C:cytosolic large ribosomal subunit"/>
    <property type="evidence" value="ECO:0007669"/>
    <property type="project" value="TreeGrafter"/>
</dbReference>
<dbReference type="NCBIfam" id="TIGR00062">
    <property type="entry name" value="L27"/>
    <property type="match status" value="1"/>
</dbReference>
<dbReference type="GO" id="GO:0006412">
    <property type="term" value="P:translation"/>
    <property type="evidence" value="ECO:0007669"/>
    <property type="project" value="InterPro"/>
</dbReference>
<dbReference type="Gene3D" id="2.40.50.100">
    <property type="match status" value="1"/>
</dbReference>
<dbReference type="InterPro" id="IPR001684">
    <property type="entry name" value="Ribosomal_bL27"/>
</dbReference>
<comment type="caution">
    <text evidence="7">The sequence shown here is derived from an EMBL/GenBank/DDBJ whole genome shotgun (WGS) entry which is preliminary data.</text>
</comment>
<dbReference type="STRING" id="1968527.B5M47_01780"/>
<proteinExistence type="inferred from homology"/>